<dbReference type="Proteomes" id="UP000428330">
    <property type="component" value="Chromosome"/>
</dbReference>
<dbReference type="OrthoDB" id="9797176at2"/>
<evidence type="ECO:0000256" key="1">
    <source>
        <dbReference type="PROSITE-ProRule" id="PRU00182"/>
    </source>
</evidence>
<dbReference type="SMART" id="SM00363">
    <property type="entry name" value="S4"/>
    <property type="match status" value="1"/>
</dbReference>
<accession>A0A6I6J2I7</accession>
<dbReference type="InterPro" id="IPR036986">
    <property type="entry name" value="S4_RNA-bd_sf"/>
</dbReference>
<dbReference type="RefSeq" id="WP_157707659.1">
    <property type="nucleotide sequence ID" value="NZ_CP034348.1"/>
</dbReference>
<feature type="compositionally biased region" description="Basic and acidic residues" evidence="2">
    <location>
        <begin position="117"/>
        <end position="128"/>
    </location>
</feature>
<feature type="domain" description="RNA-binding S4" evidence="3">
    <location>
        <begin position="8"/>
        <end position="68"/>
    </location>
</feature>
<gene>
    <name evidence="4" type="ORF">EI983_12135</name>
</gene>
<dbReference type="Gene3D" id="3.10.290.10">
    <property type="entry name" value="RNA-binding S4 domain"/>
    <property type="match status" value="1"/>
</dbReference>
<dbReference type="EMBL" id="CP034348">
    <property type="protein sequence ID" value="QGX98978.1"/>
    <property type="molecule type" value="Genomic_DNA"/>
</dbReference>
<sequence length="128" mass="14380">MTETADKLRLDKWLWQARFFKTRGLSAKQVSGGHVRVNATRVTKPAHAVGPGDVLTFSQARRVRVVRILALGERRGPATEAATLYEDLSPPAPPRDLPEAPAPKYEGKGRPTKRDRRKLDDKTRQELE</sequence>
<evidence type="ECO:0000313" key="4">
    <source>
        <dbReference type="EMBL" id="QGX98978.1"/>
    </source>
</evidence>
<dbReference type="Pfam" id="PF01479">
    <property type="entry name" value="S4"/>
    <property type="match status" value="1"/>
</dbReference>
<dbReference type="InterPro" id="IPR002942">
    <property type="entry name" value="S4_RNA-bd"/>
</dbReference>
<keyword evidence="5" id="KW-1185">Reference proteome</keyword>
<evidence type="ECO:0000313" key="5">
    <source>
        <dbReference type="Proteomes" id="UP000428330"/>
    </source>
</evidence>
<feature type="region of interest" description="Disordered" evidence="2">
    <location>
        <begin position="79"/>
        <end position="128"/>
    </location>
</feature>
<protein>
    <submittedName>
        <fullName evidence="4">RNA-binding S4 domain-containing protein</fullName>
    </submittedName>
</protein>
<proteinExistence type="predicted"/>
<evidence type="ECO:0000259" key="3">
    <source>
        <dbReference type="SMART" id="SM00363"/>
    </source>
</evidence>
<keyword evidence="1" id="KW-0694">RNA-binding</keyword>
<organism evidence="4 5">
    <name type="scientific">Roseovarius faecimaris</name>
    <dbReference type="NCBI Taxonomy" id="2494550"/>
    <lineage>
        <taxon>Bacteria</taxon>
        <taxon>Pseudomonadati</taxon>
        <taxon>Pseudomonadota</taxon>
        <taxon>Alphaproteobacteria</taxon>
        <taxon>Rhodobacterales</taxon>
        <taxon>Roseobacteraceae</taxon>
        <taxon>Roseovarius</taxon>
    </lineage>
</organism>
<name>A0A6I6J2I7_9RHOB</name>
<dbReference type="CDD" id="cd00165">
    <property type="entry name" value="S4"/>
    <property type="match status" value="1"/>
</dbReference>
<dbReference type="KEGG" id="rom:EI983_12135"/>
<dbReference type="PROSITE" id="PS50889">
    <property type="entry name" value="S4"/>
    <property type="match status" value="1"/>
</dbReference>
<dbReference type="SUPFAM" id="SSF55174">
    <property type="entry name" value="Alpha-L RNA-binding motif"/>
    <property type="match status" value="1"/>
</dbReference>
<reference evidence="5" key="1">
    <citation type="submission" date="2018-12" db="EMBL/GenBank/DDBJ databases">
        <title>Complete genome sequence of Roseovarius sp. MME-070.</title>
        <authorList>
            <person name="Nam Y.-D."/>
            <person name="Kang J."/>
            <person name="Chung W.-H."/>
            <person name="Park Y.S."/>
        </authorList>
    </citation>
    <scope>NUCLEOTIDE SEQUENCE [LARGE SCALE GENOMIC DNA]</scope>
    <source>
        <strain evidence="5">MME-070</strain>
    </source>
</reference>
<evidence type="ECO:0000256" key="2">
    <source>
        <dbReference type="SAM" id="MobiDB-lite"/>
    </source>
</evidence>
<dbReference type="GO" id="GO:0003723">
    <property type="term" value="F:RNA binding"/>
    <property type="evidence" value="ECO:0007669"/>
    <property type="project" value="UniProtKB-KW"/>
</dbReference>
<dbReference type="AlphaFoldDB" id="A0A6I6J2I7"/>